<evidence type="ECO:0000313" key="1">
    <source>
        <dbReference type="EMBL" id="KAJ8664785.1"/>
    </source>
</evidence>
<protein>
    <submittedName>
        <fullName evidence="1">Uncharacterized protein</fullName>
    </submittedName>
</protein>
<gene>
    <name evidence="1" type="ORF">QAD02_006447</name>
</gene>
<accession>A0ACC2N531</accession>
<sequence length="247" mass="27419">MWSNFDNSAQNEGGYMDSSVADGGQGADDKGNLRRGQNCVPTMITHLIRHGDKLNVWGSPVKMVTFVAIVRKLEALSTKVSFELQDETGVIKGIKWLEGDNAVYESPVQVNNYARVYGTMRDQNSEPYVFIISIQPLEHLNELLTHLMEVTVMCLEAEKRNSMGGESIANGTAQDTPMTNGYGGLTGAQQKILDIIKDSDPEYGAERDAIKSRVPREIVHKVDEIIEFLSAEGHIYTTKTDDFFKAI</sequence>
<evidence type="ECO:0000313" key="2">
    <source>
        <dbReference type="Proteomes" id="UP001239111"/>
    </source>
</evidence>
<keyword evidence="2" id="KW-1185">Reference proteome</keyword>
<dbReference type="EMBL" id="CM056744">
    <property type="protein sequence ID" value="KAJ8664785.1"/>
    <property type="molecule type" value="Genomic_DNA"/>
</dbReference>
<organism evidence="1 2">
    <name type="scientific">Eretmocerus hayati</name>
    <dbReference type="NCBI Taxonomy" id="131215"/>
    <lineage>
        <taxon>Eukaryota</taxon>
        <taxon>Metazoa</taxon>
        <taxon>Ecdysozoa</taxon>
        <taxon>Arthropoda</taxon>
        <taxon>Hexapoda</taxon>
        <taxon>Insecta</taxon>
        <taxon>Pterygota</taxon>
        <taxon>Neoptera</taxon>
        <taxon>Endopterygota</taxon>
        <taxon>Hymenoptera</taxon>
        <taxon>Apocrita</taxon>
        <taxon>Proctotrupomorpha</taxon>
        <taxon>Chalcidoidea</taxon>
        <taxon>Aphelinidae</taxon>
        <taxon>Aphelininae</taxon>
        <taxon>Eretmocerus</taxon>
    </lineage>
</organism>
<proteinExistence type="predicted"/>
<dbReference type="Proteomes" id="UP001239111">
    <property type="component" value="Chromosome 4"/>
</dbReference>
<name>A0ACC2N531_9HYME</name>
<comment type="caution">
    <text evidence="1">The sequence shown here is derived from an EMBL/GenBank/DDBJ whole genome shotgun (WGS) entry which is preliminary data.</text>
</comment>
<reference evidence="1" key="1">
    <citation type="submission" date="2023-04" db="EMBL/GenBank/DDBJ databases">
        <title>A chromosome-level genome assembly of the parasitoid wasp Eretmocerus hayati.</title>
        <authorList>
            <person name="Zhong Y."/>
            <person name="Liu S."/>
            <person name="Liu Y."/>
        </authorList>
    </citation>
    <scope>NUCLEOTIDE SEQUENCE</scope>
    <source>
        <strain evidence="1">ZJU_SS_LIU_2023</strain>
    </source>
</reference>